<dbReference type="Proteomes" id="UP000541444">
    <property type="component" value="Unassembled WGS sequence"/>
</dbReference>
<evidence type="ECO:0000259" key="2">
    <source>
        <dbReference type="Pfam" id="PF13966"/>
    </source>
</evidence>
<evidence type="ECO:0000259" key="1">
    <source>
        <dbReference type="Pfam" id="PF13456"/>
    </source>
</evidence>
<gene>
    <name evidence="3" type="ORF">GIB67_001494</name>
</gene>
<sequence length="562" mass="63646">MVIYKWPIAAVKEGERIIRNFLWSGDPVKKKFLTIKWAKVCKHPSEGGIGIKCLKDINIAMLMKLGWAFLNDHEPWAKFLRAKFLNIEGLLTQYYKNSSIWTGLKEAIVTVKAHSKWIIGSGKDIDFWRDCWGSDSAIYDLLEIPDDIWKHCTAKLSQIIHHNTWSAPPEVVELLGSLGIDLNGIILNSSDKDIWVWKYCPHGLFSVNSAFQHTSSHAPKVWWYPFTSSKVILPIIASFAWRICHNSLATEDLLIMRGLHKISRCSLCRCNLENMQHLFWNCPRSTEIWDWIASLFQLQAGFTNLKTTLESCKHLSSYLNDIWKAAVLNIVYLTWIARNVSVFEKFSHSINDIKRRSLIAIKDAAGLSCNNMANNCLELLIVAALGVPIKARPLPRIQSTTWALPRFQEAKINCGAAAIGATGKAGVGAAAGNHLGDVLGVLTKGLGNSTLFFSECEAILGAIDWAVQNNWKKIWIESDSQTAISEFTKNHVPWPQRARWNRMKTSFDQIRFSHCWKVANFSAYQAAKRGVSLPVGNLETFLGRPHFLTKIEEPNVCYFRFN</sequence>
<accession>A0A7J7MNK3</accession>
<dbReference type="GO" id="GO:0004523">
    <property type="term" value="F:RNA-DNA hybrid ribonuclease activity"/>
    <property type="evidence" value="ECO:0007669"/>
    <property type="project" value="InterPro"/>
</dbReference>
<dbReference type="OrthoDB" id="1432268at2759"/>
<feature type="domain" description="RNase H type-1" evidence="1">
    <location>
        <begin position="421"/>
        <end position="529"/>
    </location>
</feature>
<dbReference type="Pfam" id="PF13966">
    <property type="entry name" value="zf-RVT"/>
    <property type="match status" value="1"/>
</dbReference>
<dbReference type="SUPFAM" id="SSF53098">
    <property type="entry name" value="Ribonuclease H-like"/>
    <property type="match status" value="1"/>
</dbReference>
<dbReference type="InterPro" id="IPR012337">
    <property type="entry name" value="RNaseH-like_sf"/>
</dbReference>
<dbReference type="InterPro" id="IPR026960">
    <property type="entry name" value="RVT-Znf"/>
</dbReference>
<proteinExistence type="predicted"/>
<name>A0A7J7MNK3_9MAGN</name>
<dbReference type="Pfam" id="PF13456">
    <property type="entry name" value="RVT_3"/>
    <property type="match status" value="1"/>
</dbReference>
<evidence type="ECO:0000313" key="3">
    <source>
        <dbReference type="EMBL" id="KAF6156451.1"/>
    </source>
</evidence>
<dbReference type="GO" id="GO:0003676">
    <property type="term" value="F:nucleic acid binding"/>
    <property type="evidence" value="ECO:0007669"/>
    <property type="project" value="InterPro"/>
</dbReference>
<evidence type="ECO:0000313" key="4">
    <source>
        <dbReference type="Proteomes" id="UP000541444"/>
    </source>
</evidence>
<dbReference type="PANTHER" id="PTHR33116:SF78">
    <property type="entry name" value="OS12G0587133 PROTEIN"/>
    <property type="match status" value="1"/>
</dbReference>
<dbReference type="Gene3D" id="3.30.420.10">
    <property type="entry name" value="Ribonuclease H-like superfamily/Ribonuclease H"/>
    <property type="match status" value="1"/>
</dbReference>
<comment type="caution">
    <text evidence="3">The sequence shown here is derived from an EMBL/GenBank/DDBJ whole genome shotgun (WGS) entry which is preliminary data.</text>
</comment>
<reference evidence="3 4" key="1">
    <citation type="journal article" date="2020" name="IScience">
        <title>Genome Sequencing of the Endangered Kingdonia uniflora (Circaeasteraceae, Ranunculales) Reveals Potential Mechanisms of Evolutionary Specialization.</title>
        <authorList>
            <person name="Sun Y."/>
            <person name="Deng T."/>
            <person name="Zhang A."/>
            <person name="Moore M.J."/>
            <person name="Landis J.B."/>
            <person name="Lin N."/>
            <person name="Zhang H."/>
            <person name="Zhang X."/>
            <person name="Huang J."/>
            <person name="Zhang X."/>
            <person name="Sun H."/>
            <person name="Wang H."/>
        </authorList>
    </citation>
    <scope>NUCLEOTIDE SEQUENCE [LARGE SCALE GENOMIC DNA]</scope>
    <source>
        <strain evidence="3">TB1705</strain>
        <tissue evidence="3">Leaf</tissue>
    </source>
</reference>
<dbReference type="EMBL" id="JACGCM010001332">
    <property type="protein sequence ID" value="KAF6156451.1"/>
    <property type="molecule type" value="Genomic_DNA"/>
</dbReference>
<dbReference type="InterPro" id="IPR044730">
    <property type="entry name" value="RNase_H-like_dom_plant"/>
</dbReference>
<keyword evidence="4" id="KW-1185">Reference proteome</keyword>
<feature type="domain" description="Reverse transcriptase zinc-binding" evidence="2">
    <location>
        <begin position="205"/>
        <end position="289"/>
    </location>
</feature>
<protein>
    <submittedName>
        <fullName evidence="3">Uncharacterized protein</fullName>
    </submittedName>
</protein>
<dbReference type="AlphaFoldDB" id="A0A7J7MNK3"/>
<dbReference type="PANTHER" id="PTHR33116">
    <property type="entry name" value="REVERSE TRANSCRIPTASE ZINC-BINDING DOMAIN-CONTAINING PROTEIN-RELATED-RELATED"/>
    <property type="match status" value="1"/>
</dbReference>
<dbReference type="CDD" id="cd06222">
    <property type="entry name" value="RNase_H_like"/>
    <property type="match status" value="1"/>
</dbReference>
<dbReference type="InterPro" id="IPR002156">
    <property type="entry name" value="RNaseH_domain"/>
</dbReference>
<dbReference type="InterPro" id="IPR036397">
    <property type="entry name" value="RNaseH_sf"/>
</dbReference>
<organism evidence="3 4">
    <name type="scientific">Kingdonia uniflora</name>
    <dbReference type="NCBI Taxonomy" id="39325"/>
    <lineage>
        <taxon>Eukaryota</taxon>
        <taxon>Viridiplantae</taxon>
        <taxon>Streptophyta</taxon>
        <taxon>Embryophyta</taxon>
        <taxon>Tracheophyta</taxon>
        <taxon>Spermatophyta</taxon>
        <taxon>Magnoliopsida</taxon>
        <taxon>Ranunculales</taxon>
        <taxon>Circaeasteraceae</taxon>
        <taxon>Kingdonia</taxon>
    </lineage>
</organism>